<keyword evidence="5 8" id="KW-1133">Transmembrane helix</keyword>
<dbReference type="PROSITE" id="PS51257">
    <property type="entry name" value="PROKAR_LIPOPROTEIN"/>
    <property type="match status" value="1"/>
</dbReference>
<keyword evidence="4 8" id="KW-0812">Transmembrane</keyword>
<accession>A0ABT5V0J4</accession>
<sequence>MPRQSPPNLAKLIALDLLTVGRLPLLLLLLIFSCAMAVVFMTHQARQAISAKDQAFMERERLDNEWRNLILEETALSEHSRVQQLARQDLQMQRPDSETEVVINLK</sequence>
<protein>
    <recommendedName>
        <fullName evidence="8 9">Cell division protein FtsL</fullName>
    </recommendedName>
</protein>
<keyword evidence="6 8" id="KW-0472">Membrane</keyword>
<dbReference type="NCBIfam" id="TIGR02209">
    <property type="entry name" value="ftsL_broad"/>
    <property type="match status" value="1"/>
</dbReference>
<evidence type="ECO:0000256" key="4">
    <source>
        <dbReference type="ARBA" id="ARBA00022692"/>
    </source>
</evidence>
<dbReference type="PANTHER" id="PTHR37479">
    <property type="entry name" value="CELL DIVISION PROTEIN FTSL"/>
    <property type="match status" value="1"/>
</dbReference>
<dbReference type="EMBL" id="JARBFT010000007">
    <property type="protein sequence ID" value="MDE1515182.1"/>
    <property type="molecule type" value="Genomic_DNA"/>
</dbReference>
<evidence type="ECO:0000256" key="8">
    <source>
        <dbReference type="HAMAP-Rule" id="MF_00910"/>
    </source>
</evidence>
<evidence type="ECO:0000313" key="11">
    <source>
        <dbReference type="Proteomes" id="UP001216189"/>
    </source>
</evidence>
<dbReference type="Proteomes" id="UP001216189">
    <property type="component" value="Unassembled WGS sequence"/>
</dbReference>
<dbReference type="PANTHER" id="PTHR37479:SF1">
    <property type="entry name" value="CELL DIVISION PROTEIN FTSL"/>
    <property type="match status" value="1"/>
</dbReference>
<comment type="subunit">
    <text evidence="8">Part of a complex composed of FtsB, FtsL and FtsQ.</text>
</comment>
<name>A0ABT5V0J4_9VIBR</name>
<comment type="similarity">
    <text evidence="8">Belongs to the FtsL family.</text>
</comment>
<evidence type="ECO:0000256" key="6">
    <source>
        <dbReference type="ARBA" id="ARBA00023136"/>
    </source>
</evidence>
<dbReference type="Pfam" id="PF04999">
    <property type="entry name" value="FtsL"/>
    <property type="match status" value="1"/>
</dbReference>
<keyword evidence="8" id="KW-0997">Cell inner membrane</keyword>
<proteinExistence type="inferred from homology"/>
<dbReference type="RefSeq" id="WP_274722824.1">
    <property type="nucleotide sequence ID" value="NZ_JARBFT010000007.1"/>
</dbReference>
<keyword evidence="2 8" id="KW-1003">Cell membrane</keyword>
<keyword evidence="3 8" id="KW-0132">Cell division</keyword>
<comment type="subcellular location">
    <subcellularLocation>
        <location evidence="8">Cell inner membrane</location>
        <topology evidence="8">Single-pass type II membrane protein</topology>
    </subcellularLocation>
    <subcellularLocation>
        <location evidence="1">Cell membrane</location>
        <topology evidence="1">Single-pass type II membrane protein</topology>
    </subcellularLocation>
    <text evidence="8">Localizes to the division septum where it forms a ring structure.</text>
</comment>
<evidence type="ECO:0000256" key="9">
    <source>
        <dbReference type="NCBIfam" id="TIGR02209"/>
    </source>
</evidence>
<reference evidence="10 11" key="1">
    <citation type="submission" date="2023-02" db="EMBL/GenBank/DDBJ databases">
        <title>Vibrio intestini sp. nov., a close relative of Vibrio cholerae isolated from the intestine of Healthy Culter dabryi.</title>
        <authorList>
            <person name="Wu N."/>
        </authorList>
    </citation>
    <scope>NUCLEOTIDE SEQUENCE [LARGE SCALE GENOMIC DNA]</scope>
    <source>
        <strain evidence="10 11">DSL-7</strain>
    </source>
</reference>
<gene>
    <name evidence="8 10" type="primary">ftsL</name>
    <name evidence="10" type="ORF">PUN32_09165</name>
</gene>
<evidence type="ECO:0000256" key="7">
    <source>
        <dbReference type="ARBA" id="ARBA00023306"/>
    </source>
</evidence>
<keyword evidence="11" id="KW-1185">Reference proteome</keyword>
<comment type="function">
    <text evidence="8">Essential cell division protein. May link together the upstream cell division proteins, which are predominantly cytoplasmic, with the downstream cell division proteins, which are predominantly periplasmic.</text>
</comment>
<dbReference type="InterPro" id="IPR011922">
    <property type="entry name" value="Cell_div_FtsL"/>
</dbReference>
<feature type="transmembrane region" description="Helical" evidence="8">
    <location>
        <begin position="20"/>
        <end position="42"/>
    </location>
</feature>
<comment type="caution">
    <text evidence="10">The sequence shown here is derived from an EMBL/GenBank/DDBJ whole genome shotgun (WGS) entry which is preliminary data.</text>
</comment>
<dbReference type="GO" id="GO:0051301">
    <property type="term" value="P:cell division"/>
    <property type="evidence" value="ECO:0007669"/>
    <property type="project" value="UniProtKB-KW"/>
</dbReference>
<evidence type="ECO:0000256" key="3">
    <source>
        <dbReference type="ARBA" id="ARBA00022618"/>
    </source>
</evidence>
<organism evidence="10 11">
    <name type="scientific">Vibrio chanodichtyis</name>
    <dbReference type="NCBI Taxonomy" id="3027932"/>
    <lineage>
        <taxon>Bacteria</taxon>
        <taxon>Pseudomonadati</taxon>
        <taxon>Pseudomonadota</taxon>
        <taxon>Gammaproteobacteria</taxon>
        <taxon>Vibrionales</taxon>
        <taxon>Vibrionaceae</taxon>
        <taxon>Vibrio</taxon>
    </lineage>
</organism>
<evidence type="ECO:0000313" key="10">
    <source>
        <dbReference type="EMBL" id="MDE1515182.1"/>
    </source>
</evidence>
<keyword evidence="7 8" id="KW-0131">Cell cycle</keyword>
<evidence type="ECO:0000256" key="1">
    <source>
        <dbReference type="ARBA" id="ARBA00004401"/>
    </source>
</evidence>
<evidence type="ECO:0000256" key="2">
    <source>
        <dbReference type="ARBA" id="ARBA00022475"/>
    </source>
</evidence>
<evidence type="ECO:0000256" key="5">
    <source>
        <dbReference type="ARBA" id="ARBA00022989"/>
    </source>
</evidence>
<dbReference type="HAMAP" id="MF_00910">
    <property type="entry name" value="FtsL"/>
    <property type="match status" value="1"/>
</dbReference>